<proteinExistence type="predicted"/>
<accession>A0ABP1QUD8</accession>
<keyword evidence="4" id="KW-1185">Reference proteome</keyword>
<evidence type="ECO:0000256" key="2">
    <source>
        <dbReference type="SAM" id="SignalP"/>
    </source>
</evidence>
<feature type="chain" id="PRO_5045081654" description="Transmembrane protein" evidence="2">
    <location>
        <begin position="20"/>
        <end position="137"/>
    </location>
</feature>
<gene>
    <name evidence="3" type="ORF">ODALV1_LOCUS13831</name>
</gene>
<keyword evidence="1" id="KW-0812">Transmembrane</keyword>
<keyword evidence="1" id="KW-0472">Membrane</keyword>
<evidence type="ECO:0000256" key="1">
    <source>
        <dbReference type="SAM" id="Phobius"/>
    </source>
</evidence>
<evidence type="ECO:0000313" key="3">
    <source>
        <dbReference type="EMBL" id="CAL8109940.1"/>
    </source>
</evidence>
<keyword evidence="1" id="KW-1133">Transmembrane helix</keyword>
<name>A0ABP1QUD8_9HEXA</name>
<feature type="signal peptide" evidence="2">
    <location>
        <begin position="1"/>
        <end position="19"/>
    </location>
</feature>
<reference evidence="3 4" key="1">
    <citation type="submission" date="2024-08" db="EMBL/GenBank/DDBJ databases">
        <authorList>
            <person name="Cucini C."/>
            <person name="Frati F."/>
        </authorList>
    </citation>
    <scope>NUCLEOTIDE SEQUENCE [LARGE SCALE GENOMIC DNA]</scope>
</reference>
<evidence type="ECO:0008006" key="5">
    <source>
        <dbReference type="Google" id="ProtNLM"/>
    </source>
</evidence>
<feature type="transmembrane region" description="Helical" evidence="1">
    <location>
        <begin position="97"/>
        <end position="118"/>
    </location>
</feature>
<comment type="caution">
    <text evidence="3">The sequence shown here is derived from an EMBL/GenBank/DDBJ whole genome shotgun (WGS) entry which is preliminary data.</text>
</comment>
<dbReference type="Proteomes" id="UP001642540">
    <property type="component" value="Unassembled WGS sequence"/>
</dbReference>
<dbReference type="EMBL" id="CAXLJM020000043">
    <property type="protein sequence ID" value="CAL8109940.1"/>
    <property type="molecule type" value="Genomic_DNA"/>
</dbReference>
<protein>
    <recommendedName>
        <fullName evidence="5">Transmembrane protein</fullName>
    </recommendedName>
</protein>
<evidence type="ECO:0000313" key="4">
    <source>
        <dbReference type="Proteomes" id="UP001642540"/>
    </source>
</evidence>
<keyword evidence="2" id="KW-0732">Signal</keyword>
<organism evidence="3 4">
    <name type="scientific">Orchesella dallaii</name>
    <dbReference type="NCBI Taxonomy" id="48710"/>
    <lineage>
        <taxon>Eukaryota</taxon>
        <taxon>Metazoa</taxon>
        <taxon>Ecdysozoa</taxon>
        <taxon>Arthropoda</taxon>
        <taxon>Hexapoda</taxon>
        <taxon>Collembola</taxon>
        <taxon>Entomobryomorpha</taxon>
        <taxon>Entomobryoidea</taxon>
        <taxon>Orchesellidae</taxon>
        <taxon>Orchesellinae</taxon>
        <taxon>Orchesella</taxon>
    </lineage>
</organism>
<sequence>MLYVCKLVSIFLIIFHCSGSNFLASAALSQNVVQSPAPFYSKLDENSYSLVEQEDSSSSSMSIPNPIIEFVNKVILTPLQPSAPYITNYTHPLMVKYLLLVIFPMFCVVIAFQAYLTYFGPSNSYDGSWTPTRSPVS</sequence>